<dbReference type="Proteomes" id="UP001149165">
    <property type="component" value="Unassembled WGS sequence"/>
</dbReference>
<keyword evidence="3" id="KW-1185">Reference proteome</keyword>
<reference evidence="2" key="2">
    <citation type="journal article" date="2023" name="IMA Fungus">
        <title>Comparative genomic study of the Penicillium genus elucidates a diverse pangenome and 15 lateral gene transfer events.</title>
        <authorList>
            <person name="Petersen C."/>
            <person name="Sorensen T."/>
            <person name="Nielsen M.R."/>
            <person name="Sondergaard T.E."/>
            <person name="Sorensen J.L."/>
            <person name="Fitzpatrick D.A."/>
            <person name="Frisvad J.C."/>
            <person name="Nielsen K.L."/>
        </authorList>
    </citation>
    <scope>NUCLEOTIDE SEQUENCE</scope>
    <source>
        <strain evidence="2">IBT 30069</strain>
    </source>
</reference>
<dbReference type="AlphaFoldDB" id="A0A9W9FJ31"/>
<evidence type="ECO:0000313" key="2">
    <source>
        <dbReference type="EMBL" id="KAJ5101028.1"/>
    </source>
</evidence>
<protein>
    <submittedName>
        <fullName evidence="2">Uncharacterized protein</fullName>
    </submittedName>
</protein>
<feature type="chain" id="PRO_5040784520" evidence="1">
    <location>
        <begin position="23"/>
        <end position="171"/>
    </location>
</feature>
<accession>A0A9W9FJ31</accession>
<feature type="signal peptide" evidence="1">
    <location>
        <begin position="1"/>
        <end position="22"/>
    </location>
</feature>
<name>A0A9W9FJ31_9EURO</name>
<reference evidence="2" key="1">
    <citation type="submission" date="2022-11" db="EMBL/GenBank/DDBJ databases">
        <authorList>
            <person name="Petersen C."/>
        </authorList>
    </citation>
    <scope>NUCLEOTIDE SEQUENCE</scope>
    <source>
        <strain evidence="2">IBT 30069</strain>
    </source>
</reference>
<organism evidence="2 3">
    <name type="scientific">Penicillium angulare</name>
    <dbReference type="NCBI Taxonomy" id="116970"/>
    <lineage>
        <taxon>Eukaryota</taxon>
        <taxon>Fungi</taxon>
        <taxon>Dikarya</taxon>
        <taxon>Ascomycota</taxon>
        <taxon>Pezizomycotina</taxon>
        <taxon>Eurotiomycetes</taxon>
        <taxon>Eurotiomycetidae</taxon>
        <taxon>Eurotiales</taxon>
        <taxon>Aspergillaceae</taxon>
        <taxon>Penicillium</taxon>
    </lineage>
</organism>
<comment type="caution">
    <text evidence="2">The sequence shown here is derived from an EMBL/GenBank/DDBJ whole genome shotgun (WGS) entry which is preliminary data.</text>
</comment>
<dbReference type="OrthoDB" id="440424at2759"/>
<gene>
    <name evidence="2" type="ORF">N7456_007080</name>
</gene>
<evidence type="ECO:0000256" key="1">
    <source>
        <dbReference type="SAM" id="SignalP"/>
    </source>
</evidence>
<evidence type="ECO:0000313" key="3">
    <source>
        <dbReference type="Proteomes" id="UP001149165"/>
    </source>
</evidence>
<keyword evidence="1" id="KW-0732">Signal</keyword>
<proteinExistence type="predicted"/>
<sequence>MAKLSSMLECLFGTLAVEPASSTSPRSPESVTSSIVTKILNAEDLDLLHKQLEEEVSSGGWTEAISKATLHGFENAIKAGTEMARAASEAAAAAQSKDAAICFAAEHMYCLYDSHSAGDFGATDTIIGFGDLGLIEGSYAVAWQRQYAEYVLKKALFGYFQRLGMKWHWRF</sequence>
<dbReference type="EMBL" id="JAPQKH010000004">
    <property type="protein sequence ID" value="KAJ5101028.1"/>
    <property type="molecule type" value="Genomic_DNA"/>
</dbReference>